<dbReference type="Gene3D" id="3.30.40.10">
    <property type="entry name" value="Zinc/RING finger domain, C3HC4 (zinc finger)"/>
    <property type="match status" value="1"/>
</dbReference>
<feature type="compositionally biased region" description="Basic residues" evidence="1">
    <location>
        <begin position="321"/>
        <end position="330"/>
    </location>
</feature>
<dbReference type="AlphaFoldDB" id="A0A8T3B3A8"/>
<dbReference type="Pfam" id="PF07800">
    <property type="entry name" value="DUF1644"/>
    <property type="match status" value="2"/>
</dbReference>
<organism evidence="2 3">
    <name type="scientific">Dendrobium nobile</name>
    <name type="common">Orchid</name>
    <dbReference type="NCBI Taxonomy" id="94219"/>
    <lineage>
        <taxon>Eukaryota</taxon>
        <taxon>Viridiplantae</taxon>
        <taxon>Streptophyta</taxon>
        <taxon>Embryophyta</taxon>
        <taxon>Tracheophyta</taxon>
        <taxon>Spermatophyta</taxon>
        <taxon>Magnoliopsida</taxon>
        <taxon>Liliopsida</taxon>
        <taxon>Asparagales</taxon>
        <taxon>Orchidaceae</taxon>
        <taxon>Epidendroideae</taxon>
        <taxon>Malaxideae</taxon>
        <taxon>Dendrobiinae</taxon>
        <taxon>Dendrobium</taxon>
    </lineage>
</organism>
<evidence type="ECO:0000313" key="3">
    <source>
        <dbReference type="Proteomes" id="UP000829196"/>
    </source>
</evidence>
<reference evidence="2" key="1">
    <citation type="journal article" date="2022" name="Front. Genet.">
        <title>Chromosome-Scale Assembly of the Dendrobium nobile Genome Provides Insights Into the Molecular Mechanism of the Biosynthesis of the Medicinal Active Ingredient of Dendrobium.</title>
        <authorList>
            <person name="Xu Q."/>
            <person name="Niu S.-C."/>
            <person name="Li K.-L."/>
            <person name="Zheng P.-J."/>
            <person name="Zhang X.-J."/>
            <person name="Jia Y."/>
            <person name="Liu Y."/>
            <person name="Niu Y.-X."/>
            <person name="Yu L.-H."/>
            <person name="Chen D.-F."/>
            <person name="Zhang G.-Q."/>
        </authorList>
    </citation>
    <scope>NUCLEOTIDE SEQUENCE</scope>
    <source>
        <tissue evidence="2">Leaf</tissue>
    </source>
</reference>
<evidence type="ECO:0000313" key="2">
    <source>
        <dbReference type="EMBL" id="KAI0502442.1"/>
    </source>
</evidence>
<feature type="region of interest" description="Disordered" evidence="1">
    <location>
        <begin position="1"/>
        <end position="45"/>
    </location>
</feature>
<dbReference type="InterPro" id="IPR013083">
    <property type="entry name" value="Znf_RING/FYVE/PHD"/>
</dbReference>
<dbReference type="PANTHER" id="PTHR31197:SF5">
    <property type="entry name" value="OS01G0612600 PROTEIN"/>
    <property type="match status" value="1"/>
</dbReference>
<name>A0A8T3B3A8_DENNO</name>
<dbReference type="EMBL" id="JAGYWB010000012">
    <property type="protein sequence ID" value="KAI0502442.1"/>
    <property type="molecule type" value="Genomic_DNA"/>
</dbReference>
<dbReference type="OrthoDB" id="1921166at2759"/>
<comment type="caution">
    <text evidence="2">The sequence shown here is derived from an EMBL/GenBank/DDBJ whole genome shotgun (WGS) entry which is preliminary data.</text>
</comment>
<evidence type="ECO:0000256" key="1">
    <source>
        <dbReference type="SAM" id="MobiDB-lite"/>
    </source>
</evidence>
<proteinExistence type="predicted"/>
<feature type="compositionally biased region" description="Low complexity" evidence="1">
    <location>
        <begin position="239"/>
        <end position="255"/>
    </location>
</feature>
<protein>
    <recommendedName>
        <fullName evidence="4">Zinc finger, RING/FYVE/PHD-type</fullName>
    </recommendedName>
</protein>
<dbReference type="PANTHER" id="PTHR31197">
    <property type="entry name" value="OS01G0612600 PROTEIN"/>
    <property type="match status" value="1"/>
</dbReference>
<sequence length="344" mass="38556">MPKDRRSRSVSFDRTSPFPSRSSNCRRHSPLPSSSRNPPRSPLPVASDFQKWDEIRCPVCMEHPHNAVLLLCASHDKGCRPFMCDTSYRHSNCLDQYRKAIQVSMPGDSKPKLSCPLCRGVVSGSKVVEAARKHMNTKARSCSSESCGFAGAYSELRKHARTEHPLVRPSESDPERERDWRRLEQQRDLGDLFSTMQSAFGGEEDDYAFLADGGEFGGLLPFPTITFFLVLRFRGTGGLSSSTGWSNGRRGSSRSSRSRRGMGRVLWGESIVESEAGGRDRSDADDGDDANYDYDHDDDDENDENDGDDDDGGGEDVPSASRRRQRRTRRQLTMVDDDDENIIM</sequence>
<keyword evidence="3" id="KW-1185">Reference proteome</keyword>
<accession>A0A8T3B3A8</accession>
<feature type="compositionally biased region" description="Acidic residues" evidence="1">
    <location>
        <begin position="285"/>
        <end position="314"/>
    </location>
</feature>
<evidence type="ECO:0008006" key="4">
    <source>
        <dbReference type="Google" id="ProtNLM"/>
    </source>
</evidence>
<dbReference type="InterPro" id="IPR012866">
    <property type="entry name" value="DUF1644"/>
</dbReference>
<gene>
    <name evidence="2" type="ORF">KFK09_017392</name>
</gene>
<dbReference type="Proteomes" id="UP000829196">
    <property type="component" value="Unassembled WGS sequence"/>
</dbReference>
<feature type="compositionally biased region" description="Acidic residues" evidence="1">
    <location>
        <begin position="335"/>
        <end position="344"/>
    </location>
</feature>
<feature type="region of interest" description="Disordered" evidence="1">
    <location>
        <begin position="160"/>
        <end position="180"/>
    </location>
</feature>
<feature type="compositionally biased region" description="Basic and acidic residues" evidence="1">
    <location>
        <begin position="162"/>
        <end position="180"/>
    </location>
</feature>
<feature type="compositionally biased region" description="Polar residues" evidence="1">
    <location>
        <begin position="9"/>
        <end position="23"/>
    </location>
</feature>
<feature type="region of interest" description="Disordered" evidence="1">
    <location>
        <begin position="239"/>
        <end position="344"/>
    </location>
</feature>